<dbReference type="PANTHER" id="PTHR12286">
    <property type="entry name" value="SACCHAROPINE DEHYDROGENASE-LIKE OXIDOREDUCTASE"/>
    <property type="match status" value="1"/>
</dbReference>
<dbReference type="InterPro" id="IPR036291">
    <property type="entry name" value="NAD(P)-bd_dom_sf"/>
</dbReference>
<reference evidence="3" key="1">
    <citation type="submission" date="2021-01" db="EMBL/GenBank/DDBJ databases">
        <authorList>
            <person name="Corre E."/>
            <person name="Pelletier E."/>
            <person name="Niang G."/>
            <person name="Scheremetjew M."/>
            <person name="Finn R."/>
            <person name="Kale V."/>
            <person name="Holt S."/>
            <person name="Cochrane G."/>
            <person name="Meng A."/>
            <person name="Brown T."/>
            <person name="Cohen L."/>
        </authorList>
    </citation>
    <scope>NUCLEOTIDE SEQUENCE</scope>
    <source>
        <strain evidence="3">Isolate 1302-5</strain>
    </source>
</reference>
<dbReference type="Pfam" id="PF03435">
    <property type="entry name" value="Sacchrp_dh_NADP"/>
    <property type="match status" value="1"/>
</dbReference>
<dbReference type="InterPro" id="IPR051276">
    <property type="entry name" value="Saccharopine_DH-like_oxidrdct"/>
</dbReference>
<accession>A0A7S4J3K3</accession>
<dbReference type="AlphaFoldDB" id="A0A7S4J3K3"/>
<evidence type="ECO:0000256" key="1">
    <source>
        <dbReference type="ARBA" id="ARBA00038048"/>
    </source>
</evidence>
<dbReference type="GO" id="GO:0005886">
    <property type="term" value="C:plasma membrane"/>
    <property type="evidence" value="ECO:0007669"/>
    <property type="project" value="TreeGrafter"/>
</dbReference>
<dbReference type="PANTHER" id="PTHR12286:SF5">
    <property type="entry name" value="SACCHAROPINE DEHYDROGENASE-LIKE OXIDOREDUCTASE"/>
    <property type="match status" value="1"/>
</dbReference>
<dbReference type="GO" id="GO:0005739">
    <property type="term" value="C:mitochondrion"/>
    <property type="evidence" value="ECO:0007669"/>
    <property type="project" value="TreeGrafter"/>
</dbReference>
<proteinExistence type="inferred from homology"/>
<gene>
    <name evidence="3" type="ORF">OAUR00152_LOCUS20653</name>
</gene>
<evidence type="ECO:0000259" key="2">
    <source>
        <dbReference type="Pfam" id="PF03435"/>
    </source>
</evidence>
<dbReference type="GO" id="GO:0005811">
    <property type="term" value="C:lipid droplet"/>
    <property type="evidence" value="ECO:0007669"/>
    <property type="project" value="TreeGrafter"/>
</dbReference>
<comment type="similarity">
    <text evidence="1">Belongs to the saccharopine dehydrogenase family.</text>
</comment>
<dbReference type="GO" id="GO:0009247">
    <property type="term" value="P:glycolipid biosynthetic process"/>
    <property type="evidence" value="ECO:0007669"/>
    <property type="project" value="TreeGrafter"/>
</dbReference>
<protein>
    <recommendedName>
        <fullName evidence="2">Saccharopine dehydrogenase NADP binding domain-containing protein</fullName>
    </recommendedName>
</protein>
<sequence>MLDNNASSREFDFLVYGATGYTGKKVAAYAISAFPSLSIGISGRNEPKLRAAAEELGLPSSAAVVASLDDDGSGTNAALIEAVGRARVILACAGPYRQCGMPLVKAAIKARTDYLDLCGEPQFFDDALAECEEEARAGGVLIVSACAFDCVPAELSAALVAREVRRRYAADGGEDGGSGGVVSGIEVCHIFGGVAKANATTFHAAVDGFNAASNGELKKSRDAVKKKFNIARSPKRPDDWPKLPPTPGNLPAFHEPSEAYALKFPGADAAAILASWRYQRIRDPERYSHIPQPRLSVCFGCPDKFVAAKVLGVGAVFSGLARYKWGCGLLHGHPEFFSNGVFTEGGPTEQELKEGYFCTHSAGYGKTDKQIVRATCKGPEPGYVATPRMLVALGLTVLNHRDKLAFAGGVTLPGALFGECDEAYDVLKKCGVAFEVQQAE</sequence>
<name>A0A7S4J3K3_9STRA</name>
<feature type="domain" description="Saccharopine dehydrogenase NADP binding" evidence="2">
    <location>
        <begin position="14"/>
        <end position="143"/>
    </location>
</feature>
<dbReference type="EMBL" id="HBKQ01030356">
    <property type="protein sequence ID" value="CAE2249681.1"/>
    <property type="molecule type" value="Transcribed_RNA"/>
</dbReference>
<dbReference type="SUPFAM" id="SSF51735">
    <property type="entry name" value="NAD(P)-binding Rossmann-fold domains"/>
    <property type="match status" value="1"/>
</dbReference>
<organism evidence="3">
    <name type="scientific">Odontella aurita</name>
    <dbReference type="NCBI Taxonomy" id="265563"/>
    <lineage>
        <taxon>Eukaryota</taxon>
        <taxon>Sar</taxon>
        <taxon>Stramenopiles</taxon>
        <taxon>Ochrophyta</taxon>
        <taxon>Bacillariophyta</taxon>
        <taxon>Mediophyceae</taxon>
        <taxon>Biddulphiophycidae</taxon>
        <taxon>Eupodiscales</taxon>
        <taxon>Odontellaceae</taxon>
        <taxon>Odontella</taxon>
    </lineage>
</organism>
<dbReference type="Gene3D" id="3.40.50.720">
    <property type="entry name" value="NAD(P)-binding Rossmann-like Domain"/>
    <property type="match status" value="1"/>
</dbReference>
<evidence type="ECO:0000313" key="3">
    <source>
        <dbReference type="EMBL" id="CAE2249681.1"/>
    </source>
</evidence>
<dbReference type="InterPro" id="IPR005097">
    <property type="entry name" value="Sacchrp_dh_NADP-bd"/>
</dbReference>